<dbReference type="EMBL" id="MT144136">
    <property type="protein sequence ID" value="QJA49418.1"/>
    <property type="molecule type" value="Genomic_DNA"/>
</dbReference>
<evidence type="ECO:0000256" key="1">
    <source>
        <dbReference type="ARBA" id="ARBA00007637"/>
    </source>
</evidence>
<evidence type="ECO:0000313" key="3">
    <source>
        <dbReference type="EMBL" id="QJA49418.1"/>
    </source>
</evidence>
<feature type="domain" description="NAD-dependent epimerase/dehydratase" evidence="2">
    <location>
        <begin position="37"/>
        <end position="189"/>
    </location>
</feature>
<sequence length="251" mass="28217">MKVAITGGKGFIGSHLPKSWKRIEKDVRYLALDDLVSFDVVVHLAALTNVEESFRCPATYFDSNVIGTWNLISRAINVGTVKKIVFTSSVGCKYNITMSPYTFTKFIGEELCKYRLNSIDTIILRLHNVYGNGCRGVVSNFVESKKEGKMAYIEGSGLQTRDFIYIEDVVKAIKYAIKRGKSGEIYEIGTGKEVTILELANMVGVIYGYKEGRINEITNVKADINNTTKDLEWKPKIKLENGIKKMLECKK</sequence>
<dbReference type="Gene3D" id="3.40.50.720">
    <property type="entry name" value="NAD(P)-binding Rossmann-like Domain"/>
    <property type="match status" value="1"/>
</dbReference>
<dbReference type="EMBL" id="MT145072">
    <property type="protein sequence ID" value="QJI03262.1"/>
    <property type="molecule type" value="Genomic_DNA"/>
</dbReference>
<accession>A0A6H1ZPH8</accession>
<proteinExistence type="inferred from homology"/>
<dbReference type="InterPro" id="IPR036291">
    <property type="entry name" value="NAD(P)-bd_dom_sf"/>
</dbReference>
<name>A0A6H1ZPH8_9ZZZZ</name>
<dbReference type="PANTHER" id="PTHR43000">
    <property type="entry name" value="DTDP-D-GLUCOSE 4,6-DEHYDRATASE-RELATED"/>
    <property type="match status" value="1"/>
</dbReference>
<comment type="similarity">
    <text evidence="1">Belongs to the NAD(P)-dependent epimerase/dehydratase family.</text>
</comment>
<dbReference type="SUPFAM" id="SSF51735">
    <property type="entry name" value="NAD(P)-binding Rossmann-fold domains"/>
    <property type="match status" value="1"/>
</dbReference>
<reference evidence="3" key="1">
    <citation type="submission" date="2020-03" db="EMBL/GenBank/DDBJ databases">
        <title>The deep terrestrial virosphere.</title>
        <authorList>
            <person name="Holmfeldt K."/>
            <person name="Nilsson E."/>
            <person name="Simone D."/>
            <person name="Lopez-Fernandez M."/>
            <person name="Wu X."/>
            <person name="de Brujin I."/>
            <person name="Lundin D."/>
            <person name="Andersson A."/>
            <person name="Bertilsson S."/>
            <person name="Dopson M."/>
        </authorList>
    </citation>
    <scope>NUCLEOTIDE SEQUENCE</scope>
    <source>
        <strain evidence="3">TM448A01350</strain>
        <strain evidence="4">TM448B04358</strain>
    </source>
</reference>
<evidence type="ECO:0000313" key="4">
    <source>
        <dbReference type="EMBL" id="QJI03262.1"/>
    </source>
</evidence>
<dbReference type="AlphaFoldDB" id="A0A6H1ZPH8"/>
<dbReference type="Pfam" id="PF01370">
    <property type="entry name" value="Epimerase"/>
    <property type="match status" value="1"/>
</dbReference>
<evidence type="ECO:0000259" key="2">
    <source>
        <dbReference type="Pfam" id="PF01370"/>
    </source>
</evidence>
<gene>
    <name evidence="3" type="ORF">TM448A01350_0007</name>
    <name evidence="4" type="ORF">TM448B04358_0010</name>
</gene>
<organism evidence="3">
    <name type="scientific">viral metagenome</name>
    <dbReference type="NCBI Taxonomy" id="1070528"/>
    <lineage>
        <taxon>unclassified sequences</taxon>
        <taxon>metagenomes</taxon>
        <taxon>organismal metagenomes</taxon>
    </lineage>
</organism>
<protein>
    <submittedName>
        <fullName evidence="4">Putative NAD-dependent dehydratase</fullName>
    </submittedName>
    <submittedName>
        <fullName evidence="3">Putative NADH dehydrogenase</fullName>
    </submittedName>
</protein>
<dbReference type="InterPro" id="IPR001509">
    <property type="entry name" value="Epimerase_deHydtase"/>
</dbReference>